<keyword evidence="2" id="KW-0812">Transmembrane</keyword>
<keyword evidence="6" id="KW-1133">Transmembrane helix</keyword>
<dbReference type="SMART" id="SM00744">
    <property type="entry name" value="RINGv"/>
    <property type="match status" value="1"/>
</dbReference>
<dbReference type="eggNOG" id="KOG3053">
    <property type="taxonomic scope" value="Eukaryota"/>
</dbReference>
<dbReference type="STRING" id="441959.B8M7J8"/>
<evidence type="ECO:0000256" key="1">
    <source>
        <dbReference type="ARBA" id="ARBA00004141"/>
    </source>
</evidence>
<evidence type="ECO:0000256" key="8">
    <source>
        <dbReference type="SAM" id="MobiDB-lite"/>
    </source>
</evidence>
<keyword evidence="7" id="KW-0472">Membrane</keyword>
<dbReference type="PROSITE" id="PS51292">
    <property type="entry name" value="ZF_RING_CH"/>
    <property type="match status" value="1"/>
</dbReference>
<feature type="compositionally biased region" description="Polar residues" evidence="8">
    <location>
        <begin position="34"/>
        <end position="54"/>
    </location>
</feature>
<evidence type="ECO:0000256" key="5">
    <source>
        <dbReference type="ARBA" id="ARBA00022833"/>
    </source>
</evidence>
<keyword evidence="5" id="KW-0862">Zinc</keyword>
<evidence type="ECO:0000313" key="10">
    <source>
        <dbReference type="EMBL" id="EED19551.1"/>
    </source>
</evidence>
<dbReference type="AlphaFoldDB" id="B8M7J8"/>
<feature type="region of interest" description="Disordered" evidence="8">
    <location>
        <begin position="1"/>
        <end position="95"/>
    </location>
</feature>
<dbReference type="InterPro" id="IPR011016">
    <property type="entry name" value="Znf_RING-CH"/>
</dbReference>
<evidence type="ECO:0000256" key="6">
    <source>
        <dbReference type="ARBA" id="ARBA00022989"/>
    </source>
</evidence>
<dbReference type="HOGENOM" id="CLU_026793_0_0_1"/>
<comment type="subcellular location">
    <subcellularLocation>
        <location evidence="1">Membrane</location>
        <topology evidence="1">Multi-pass membrane protein</topology>
    </subcellularLocation>
</comment>
<evidence type="ECO:0000256" key="2">
    <source>
        <dbReference type="ARBA" id="ARBA00022692"/>
    </source>
</evidence>
<dbReference type="PANTHER" id="PTHR46283">
    <property type="entry name" value="E3 UBIQUITIN-PROTEIN LIGASE MARCH5"/>
    <property type="match status" value="1"/>
</dbReference>
<keyword evidence="4" id="KW-0863">Zinc-finger</keyword>
<dbReference type="VEuPathDB" id="FungiDB:TSTA_028400"/>
<organism evidence="10 11">
    <name type="scientific">Talaromyces stipitatus (strain ATCC 10500 / CBS 375.48 / QM 6759 / NRRL 1006)</name>
    <name type="common">Penicillium stipitatum</name>
    <dbReference type="NCBI Taxonomy" id="441959"/>
    <lineage>
        <taxon>Eukaryota</taxon>
        <taxon>Fungi</taxon>
        <taxon>Dikarya</taxon>
        <taxon>Ascomycota</taxon>
        <taxon>Pezizomycotina</taxon>
        <taxon>Eurotiomycetes</taxon>
        <taxon>Eurotiomycetidae</taxon>
        <taxon>Eurotiales</taxon>
        <taxon>Trichocomaceae</taxon>
        <taxon>Talaromyces</taxon>
        <taxon>Talaromyces sect. Talaromyces</taxon>
    </lineage>
</organism>
<name>B8M7J8_TALSN</name>
<dbReference type="Proteomes" id="UP000001745">
    <property type="component" value="Unassembled WGS sequence"/>
</dbReference>
<dbReference type="GeneID" id="8108356"/>
<protein>
    <submittedName>
        <fullName evidence="10">RING finger domain protein</fullName>
    </submittedName>
</protein>
<sequence>MASLPPRQTTSGQRRYSQHHDSSSAYDSRESSILDDNTNSTTSTQETDSIFLNNPSSHIDSSSSPSPPGDSTHQIHTATQQQAENKSQLVERAAATTDDEPRKCWICYSDETEDSPHSSEWRSPCPCALTAHEACLLDWLAELENPRTRRQNRGDVRLQCPQCKSKIVISRPRSYVVDIVRACERLAGKLVIPGLVFTFAGTIWAGCCAHGVYSMYLVFGTDEAHKILVHGAEDAWSPVRNVGIPFIPIVLIFSRMSWAEGVLPAIPVLFFATHNPTGFDQGTLWPPSATMTFAALPYVKSIYGALYERIFGKLERKWIAEVQPSRGEEEGQQGDQQRGDHRPALGIGGNGGILMEIDLELQIGMDDDRANPEEPANVPDANNNADQQADQANAQGGAQNGAQDPEQQILGRRRQELVHDTSSLADTILGALLFPAISAGMGGLLKIALPKSWTTPPSAFERGRAGLLQSRWGRSVVGGCLFVLLKDALVLYCRWRLAQTHRKRRVQIDGERNQLKNIWSCRKNKEYRYDRSYPQYTMRPHSPILASLANIFRIPITRPQAPTTSTILQTLSKHNSQQTSSFSTTPSLAKRKSAFKPDKRITLIRYFLYHPLTPRPLRFSRNRYLRHWTIHRAWQLYQSKLRTDQERELYRQQQAMSSACEELRTACGERGAKLFRISMNKKGVFTDLFPIEYARLQTDSPGREGWNHGWKRV</sequence>
<feature type="compositionally biased region" description="Low complexity" evidence="8">
    <location>
        <begin position="55"/>
        <end position="83"/>
    </location>
</feature>
<dbReference type="GO" id="GO:0008270">
    <property type="term" value="F:zinc ion binding"/>
    <property type="evidence" value="ECO:0007669"/>
    <property type="project" value="UniProtKB-KW"/>
</dbReference>
<proteinExistence type="predicted"/>
<gene>
    <name evidence="10" type="ORF">TSTA_028400</name>
</gene>
<dbReference type="InParanoid" id="B8M7J8"/>
<evidence type="ECO:0000256" key="4">
    <source>
        <dbReference type="ARBA" id="ARBA00022771"/>
    </source>
</evidence>
<dbReference type="EMBL" id="EQ962654">
    <property type="protein sequence ID" value="EED19551.1"/>
    <property type="molecule type" value="Genomic_DNA"/>
</dbReference>
<feature type="domain" description="RING-CH-type" evidence="9">
    <location>
        <begin position="96"/>
        <end position="170"/>
    </location>
</feature>
<dbReference type="Gene3D" id="6.10.250.3440">
    <property type="match status" value="1"/>
</dbReference>
<reference evidence="11" key="1">
    <citation type="journal article" date="2015" name="Genome Announc.">
        <title>Genome sequence of the AIDS-associated pathogen Penicillium marneffei (ATCC18224) and its near taxonomic relative Talaromyces stipitatus (ATCC10500).</title>
        <authorList>
            <person name="Nierman W.C."/>
            <person name="Fedorova-Abrams N.D."/>
            <person name="Andrianopoulos A."/>
        </authorList>
    </citation>
    <scope>NUCLEOTIDE SEQUENCE [LARGE SCALE GENOMIC DNA]</scope>
    <source>
        <strain evidence="11">ATCC 10500 / CBS 375.48 / QM 6759 / NRRL 1006</strain>
    </source>
</reference>
<evidence type="ECO:0000256" key="3">
    <source>
        <dbReference type="ARBA" id="ARBA00022723"/>
    </source>
</evidence>
<feature type="region of interest" description="Disordered" evidence="8">
    <location>
        <begin position="325"/>
        <end position="348"/>
    </location>
</feature>
<dbReference type="PhylomeDB" id="B8M7J8"/>
<evidence type="ECO:0000259" key="9">
    <source>
        <dbReference type="PROSITE" id="PS51292"/>
    </source>
</evidence>
<dbReference type="InterPro" id="IPR013083">
    <property type="entry name" value="Znf_RING/FYVE/PHD"/>
</dbReference>
<evidence type="ECO:0000256" key="7">
    <source>
        <dbReference type="ARBA" id="ARBA00023136"/>
    </source>
</evidence>
<dbReference type="OrthoDB" id="5817083at2759"/>
<dbReference type="Gene3D" id="3.30.40.10">
    <property type="entry name" value="Zinc/RING finger domain, C3HC4 (zinc finger)"/>
    <property type="match status" value="1"/>
</dbReference>
<accession>B8M7J8</accession>
<evidence type="ECO:0000313" key="11">
    <source>
        <dbReference type="Proteomes" id="UP000001745"/>
    </source>
</evidence>
<keyword evidence="11" id="KW-1185">Reference proteome</keyword>
<dbReference type="SUPFAM" id="SSF57850">
    <property type="entry name" value="RING/U-box"/>
    <property type="match status" value="1"/>
</dbReference>
<keyword evidence="3" id="KW-0479">Metal-binding</keyword>
<feature type="compositionally biased region" description="Polar residues" evidence="8">
    <location>
        <begin position="1"/>
        <end position="15"/>
    </location>
</feature>
<dbReference type="GO" id="GO:0016020">
    <property type="term" value="C:membrane"/>
    <property type="evidence" value="ECO:0007669"/>
    <property type="project" value="UniProtKB-SubCell"/>
</dbReference>
<feature type="compositionally biased region" description="Basic and acidic residues" evidence="8">
    <location>
        <begin position="18"/>
        <end position="32"/>
    </location>
</feature>
<dbReference type="RefSeq" id="XP_002479985.1">
    <property type="nucleotide sequence ID" value="XM_002479940.1"/>
</dbReference>